<protein>
    <submittedName>
        <fullName evidence="2">Transcriptional regulator</fullName>
    </submittedName>
</protein>
<keyword evidence="3" id="KW-1185">Reference proteome</keyword>
<gene>
    <name evidence="2" type="ORF">RV14_GL000918</name>
</gene>
<dbReference type="EMBL" id="JXLB01000002">
    <property type="protein sequence ID" value="OJG83684.1"/>
    <property type="molecule type" value="Genomic_DNA"/>
</dbReference>
<reference evidence="2 3" key="1">
    <citation type="submission" date="2014-12" db="EMBL/GenBank/DDBJ databases">
        <title>Draft genome sequences of 29 type strains of Enterococci.</title>
        <authorList>
            <person name="Zhong Z."/>
            <person name="Sun Z."/>
            <person name="Liu W."/>
            <person name="Zhang W."/>
            <person name="Zhang H."/>
        </authorList>
    </citation>
    <scope>NUCLEOTIDE SEQUENCE [LARGE SCALE GENOMIC DNA]</scope>
    <source>
        <strain evidence="2 3">DSM 15687</strain>
    </source>
</reference>
<name>A0A1L8WRP4_9ENTE</name>
<feature type="domain" description="HTH cro/C1-type" evidence="1">
    <location>
        <begin position="30"/>
        <end position="84"/>
    </location>
</feature>
<dbReference type="InterPro" id="IPR010982">
    <property type="entry name" value="Lambda_DNA-bd_dom_sf"/>
</dbReference>
<proteinExistence type="predicted"/>
<dbReference type="PROSITE" id="PS50943">
    <property type="entry name" value="HTH_CROC1"/>
    <property type="match status" value="1"/>
</dbReference>
<dbReference type="Pfam" id="PF01381">
    <property type="entry name" value="HTH_3"/>
    <property type="match status" value="1"/>
</dbReference>
<dbReference type="SMART" id="SM00530">
    <property type="entry name" value="HTH_XRE"/>
    <property type="match status" value="1"/>
</dbReference>
<dbReference type="STRING" id="150033.RV14_GL000918"/>
<organism evidence="2 3">
    <name type="scientific">Enterococcus ratti</name>
    <dbReference type="NCBI Taxonomy" id="150033"/>
    <lineage>
        <taxon>Bacteria</taxon>
        <taxon>Bacillati</taxon>
        <taxon>Bacillota</taxon>
        <taxon>Bacilli</taxon>
        <taxon>Lactobacillales</taxon>
        <taxon>Enterococcaceae</taxon>
        <taxon>Enterococcus</taxon>
    </lineage>
</organism>
<evidence type="ECO:0000259" key="1">
    <source>
        <dbReference type="PROSITE" id="PS50943"/>
    </source>
</evidence>
<dbReference type="CDD" id="cd00093">
    <property type="entry name" value="HTH_XRE"/>
    <property type="match status" value="1"/>
</dbReference>
<evidence type="ECO:0000313" key="3">
    <source>
        <dbReference type="Proteomes" id="UP000182152"/>
    </source>
</evidence>
<evidence type="ECO:0000313" key="2">
    <source>
        <dbReference type="EMBL" id="OJG83684.1"/>
    </source>
</evidence>
<dbReference type="AlphaFoldDB" id="A0A1L8WRP4"/>
<accession>A0A1L8WRP4</accession>
<dbReference type="InterPro" id="IPR001387">
    <property type="entry name" value="Cro/C1-type_HTH"/>
</dbReference>
<dbReference type="GO" id="GO:0003677">
    <property type="term" value="F:DNA binding"/>
    <property type="evidence" value="ECO:0007669"/>
    <property type="project" value="InterPro"/>
</dbReference>
<dbReference type="SUPFAM" id="SSF47413">
    <property type="entry name" value="lambda repressor-like DNA-binding domains"/>
    <property type="match status" value="1"/>
</dbReference>
<sequence>MWYTGFKKVWEALNMFGLLKPDKEKIGSRLKGLKEELGLSFTEFGNRLGLKKPTISSYVQGYTLLPVEVAEKIAKFSEKPVAWFYFGAMEDYIKEYLLLRGYAKVLESHPEVVEQIKKIFLTGEYKNSGWENEVGYPKEEFIDDCFTEIRNNLLNQYITEVVRNQIENSKQALSLSVKEKEEWATYISADIKGYNNISLEIEYGDRDKIEEMAKKYIQDIKKEEPITFNDYYLIGKLINILNDNRETEYMISDLSLMLTEKHFSSFFGGEELIEIFQAMRPALIKLYAEKSDDEMYDWFEK</sequence>
<dbReference type="Gene3D" id="1.10.260.40">
    <property type="entry name" value="lambda repressor-like DNA-binding domains"/>
    <property type="match status" value="1"/>
</dbReference>
<comment type="caution">
    <text evidence="2">The sequence shown here is derived from an EMBL/GenBank/DDBJ whole genome shotgun (WGS) entry which is preliminary data.</text>
</comment>
<dbReference type="Proteomes" id="UP000182152">
    <property type="component" value="Unassembled WGS sequence"/>
</dbReference>